<protein>
    <submittedName>
        <fullName evidence="2">Uncharacterized protein</fullName>
    </submittedName>
</protein>
<evidence type="ECO:0000313" key="3">
    <source>
        <dbReference type="Proteomes" id="UP000636709"/>
    </source>
</evidence>
<proteinExistence type="predicted"/>
<accession>A0A835KUB9</accession>
<evidence type="ECO:0000256" key="1">
    <source>
        <dbReference type="SAM" id="MobiDB-lite"/>
    </source>
</evidence>
<dbReference type="EMBL" id="JACEFO010000229">
    <property type="protein sequence ID" value="KAF8776152.1"/>
    <property type="molecule type" value="Genomic_DNA"/>
</dbReference>
<comment type="caution">
    <text evidence="2">The sequence shown here is derived from an EMBL/GenBank/DDBJ whole genome shotgun (WGS) entry which is preliminary data.</text>
</comment>
<dbReference type="Proteomes" id="UP000636709">
    <property type="component" value="Unassembled WGS sequence"/>
</dbReference>
<sequence length="60" mass="6153">MGTGLSGLVHCSGDGSGEQMEGDGGIRGRCIPGRKKQPPLNDQRAAVLGTVETRARFGAV</sequence>
<gene>
    <name evidence="2" type="ORF">HU200_003843</name>
</gene>
<keyword evidence="3" id="KW-1185">Reference proteome</keyword>
<name>A0A835KUB9_9POAL</name>
<evidence type="ECO:0000313" key="2">
    <source>
        <dbReference type="EMBL" id="KAF8776152.1"/>
    </source>
</evidence>
<reference evidence="2" key="1">
    <citation type="submission" date="2020-07" db="EMBL/GenBank/DDBJ databases">
        <title>Genome sequence and genetic diversity analysis of an under-domesticated orphan crop, white fonio (Digitaria exilis).</title>
        <authorList>
            <person name="Bennetzen J.L."/>
            <person name="Chen S."/>
            <person name="Ma X."/>
            <person name="Wang X."/>
            <person name="Yssel A.E.J."/>
            <person name="Chaluvadi S.R."/>
            <person name="Johnson M."/>
            <person name="Gangashetty P."/>
            <person name="Hamidou F."/>
            <person name="Sanogo M.D."/>
            <person name="Zwaenepoel A."/>
            <person name="Wallace J."/>
            <person name="Van De Peer Y."/>
            <person name="Van Deynze A."/>
        </authorList>
    </citation>
    <scope>NUCLEOTIDE SEQUENCE</scope>
    <source>
        <tissue evidence="2">Leaves</tissue>
    </source>
</reference>
<dbReference type="AlphaFoldDB" id="A0A835KUB9"/>
<feature type="region of interest" description="Disordered" evidence="1">
    <location>
        <begin position="1"/>
        <end position="42"/>
    </location>
</feature>
<organism evidence="2 3">
    <name type="scientific">Digitaria exilis</name>
    <dbReference type="NCBI Taxonomy" id="1010633"/>
    <lineage>
        <taxon>Eukaryota</taxon>
        <taxon>Viridiplantae</taxon>
        <taxon>Streptophyta</taxon>
        <taxon>Embryophyta</taxon>
        <taxon>Tracheophyta</taxon>
        <taxon>Spermatophyta</taxon>
        <taxon>Magnoliopsida</taxon>
        <taxon>Liliopsida</taxon>
        <taxon>Poales</taxon>
        <taxon>Poaceae</taxon>
        <taxon>PACMAD clade</taxon>
        <taxon>Panicoideae</taxon>
        <taxon>Panicodae</taxon>
        <taxon>Paniceae</taxon>
        <taxon>Anthephorinae</taxon>
        <taxon>Digitaria</taxon>
    </lineage>
</organism>